<feature type="non-terminal residue" evidence="1">
    <location>
        <position position="1"/>
    </location>
</feature>
<accession>A0A4Y2IJ36</accession>
<evidence type="ECO:0000313" key="2">
    <source>
        <dbReference type="Proteomes" id="UP000499080"/>
    </source>
</evidence>
<keyword evidence="2" id="KW-1185">Reference proteome</keyword>
<sequence length="61" mass="6977">ILTPRRIEFAKTFDQSNRNSVNTCARIEPQHIKNLFAELPCDVTRMDTCQQETFNPGEGPP</sequence>
<gene>
    <name evidence="1" type="ORF">AVEN_62419-2_1</name>
</gene>
<name>A0A4Y2IJ36_ARAVE</name>
<comment type="caution">
    <text evidence="1">The sequence shown here is derived from an EMBL/GenBank/DDBJ whole genome shotgun (WGS) entry which is preliminary data.</text>
</comment>
<organism evidence="1 2">
    <name type="scientific">Araneus ventricosus</name>
    <name type="common">Orbweaver spider</name>
    <name type="synonym">Epeira ventricosa</name>
    <dbReference type="NCBI Taxonomy" id="182803"/>
    <lineage>
        <taxon>Eukaryota</taxon>
        <taxon>Metazoa</taxon>
        <taxon>Ecdysozoa</taxon>
        <taxon>Arthropoda</taxon>
        <taxon>Chelicerata</taxon>
        <taxon>Arachnida</taxon>
        <taxon>Araneae</taxon>
        <taxon>Araneomorphae</taxon>
        <taxon>Entelegynae</taxon>
        <taxon>Araneoidea</taxon>
        <taxon>Araneidae</taxon>
        <taxon>Araneus</taxon>
    </lineage>
</organism>
<proteinExistence type="predicted"/>
<protein>
    <submittedName>
        <fullName evidence="1">Uncharacterized protein</fullName>
    </submittedName>
</protein>
<reference evidence="1 2" key="1">
    <citation type="journal article" date="2019" name="Sci. Rep.">
        <title>Orb-weaving spider Araneus ventricosus genome elucidates the spidroin gene catalogue.</title>
        <authorList>
            <person name="Kono N."/>
            <person name="Nakamura H."/>
            <person name="Ohtoshi R."/>
            <person name="Moran D.A.P."/>
            <person name="Shinohara A."/>
            <person name="Yoshida Y."/>
            <person name="Fujiwara M."/>
            <person name="Mori M."/>
            <person name="Tomita M."/>
            <person name="Arakawa K."/>
        </authorList>
    </citation>
    <scope>NUCLEOTIDE SEQUENCE [LARGE SCALE GENOMIC DNA]</scope>
</reference>
<dbReference type="EMBL" id="BGPR01002705">
    <property type="protein sequence ID" value="GBM77718.1"/>
    <property type="molecule type" value="Genomic_DNA"/>
</dbReference>
<dbReference type="AlphaFoldDB" id="A0A4Y2IJ36"/>
<evidence type="ECO:0000313" key="1">
    <source>
        <dbReference type="EMBL" id="GBM77718.1"/>
    </source>
</evidence>
<dbReference type="Proteomes" id="UP000499080">
    <property type="component" value="Unassembled WGS sequence"/>
</dbReference>